<protein>
    <submittedName>
        <fullName evidence="1">Uncharacterized protein</fullName>
    </submittedName>
</protein>
<comment type="caution">
    <text evidence="1">The sequence shown here is derived from an EMBL/GenBank/DDBJ whole genome shotgun (WGS) entry which is preliminary data.</text>
</comment>
<proteinExistence type="predicted"/>
<evidence type="ECO:0000313" key="2">
    <source>
        <dbReference type="Proteomes" id="UP000032515"/>
    </source>
</evidence>
<evidence type="ECO:0000313" key="1">
    <source>
        <dbReference type="EMBL" id="KIZ39065.1"/>
    </source>
</evidence>
<sequence>MSTSDKILTAQAATNQIDHLLVSPLNQLLRSLAPGNGAGVFADPRGVRHAMRAAEVALRKAQEVYESTAWPTFEDYDAS</sequence>
<dbReference type="AlphaFoldDB" id="A0A0D7EEV8"/>
<gene>
    <name evidence="1" type="ORF">OO17_21650</name>
</gene>
<reference evidence="1 2" key="1">
    <citation type="submission" date="2014-11" db="EMBL/GenBank/DDBJ databases">
        <title>Genomics and ecophysiology of heterotrophic nitrogen fixing bacteria isolated from estuarine surface water.</title>
        <authorList>
            <person name="Bentzon-Tilia M."/>
            <person name="Severin I."/>
            <person name="Hansen L.H."/>
            <person name="Riemann L."/>
        </authorList>
    </citation>
    <scope>NUCLEOTIDE SEQUENCE [LARGE SCALE GENOMIC DNA]</scope>
    <source>
        <strain evidence="1 2">BAL398</strain>
    </source>
</reference>
<dbReference type="EMBL" id="JXXE01000467">
    <property type="protein sequence ID" value="KIZ39065.1"/>
    <property type="molecule type" value="Genomic_DNA"/>
</dbReference>
<dbReference type="RefSeq" id="WP_044415475.1">
    <property type="nucleotide sequence ID" value="NZ_JXXE01000467.1"/>
</dbReference>
<dbReference type="Proteomes" id="UP000032515">
    <property type="component" value="Unassembled WGS sequence"/>
</dbReference>
<organism evidence="1 2">
    <name type="scientific">Rhodopseudomonas palustris</name>
    <dbReference type="NCBI Taxonomy" id="1076"/>
    <lineage>
        <taxon>Bacteria</taxon>
        <taxon>Pseudomonadati</taxon>
        <taxon>Pseudomonadota</taxon>
        <taxon>Alphaproteobacteria</taxon>
        <taxon>Hyphomicrobiales</taxon>
        <taxon>Nitrobacteraceae</taxon>
        <taxon>Rhodopseudomonas</taxon>
    </lineage>
</organism>
<accession>A0A0D7EEV8</accession>
<name>A0A0D7EEV8_RHOPL</name>
<dbReference type="PATRIC" id="fig|1076.23.peg.5080"/>
<dbReference type="OrthoDB" id="8410215at2"/>